<dbReference type="AlphaFoldDB" id="A0A2T7A4C1"/>
<name>A0A2T7A4C1_TUBBO</name>
<sequence length="60" mass="6907">TLALHTCHYCYESSHSHPHPPAIKYPTPPGNLKHLYNLSNHDIYPVNQLCHSSQGVRKRF</sequence>
<reference evidence="1 2" key="1">
    <citation type="submission" date="2017-04" db="EMBL/GenBank/DDBJ databases">
        <title>Draft genome sequence of Tuber borchii Vittad., a whitish edible truffle.</title>
        <authorList>
            <consortium name="DOE Joint Genome Institute"/>
            <person name="Murat C."/>
            <person name="Kuo A."/>
            <person name="Barry K.W."/>
            <person name="Clum A."/>
            <person name="Dockter R.B."/>
            <person name="Fauchery L."/>
            <person name="Iotti M."/>
            <person name="Kohler A."/>
            <person name="Labutti K."/>
            <person name="Lindquist E.A."/>
            <person name="Lipzen A."/>
            <person name="Ohm R.A."/>
            <person name="Wang M."/>
            <person name="Grigoriev I.V."/>
            <person name="Zambonelli A."/>
            <person name="Martin F.M."/>
        </authorList>
    </citation>
    <scope>NUCLEOTIDE SEQUENCE [LARGE SCALE GENOMIC DNA]</scope>
    <source>
        <strain evidence="1 2">Tbo3840</strain>
    </source>
</reference>
<comment type="caution">
    <text evidence="1">The sequence shown here is derived from an EMBL/GenBank/DDBJ whole genome shotgun (WGS) entry which is preliminary data.</text>
</comment>
<evidence type="ECO:0000313" key="1">
    <source>
        <dbReference type="EMBL" id="PUU82597.1"/>
    </source>
</evidence>
<proteinExistence type="predicted"/>
<keyword evidence="2" id="KW-1185">Reference proteome</keyword>
<protein>
    <submittedName>
        <fullName evidence="1">Uncharacterized protein</fullName>
    </submittedName>
</protein>
<gene>
    <name evidence="1" type="ORF">B9Z19DRAFT_1074482</name>
</gene>
<dbReference type="Proteomes" id="UP000244722">
    <property type="component" value="Unassembled WGS sequence"/>
</dbReference>
<organism evidence="1 2">
    <name type="scientific">Tuber borchii</name>
    <name type="common">White truffle</name>
    <dbReference type="NCBI Taxonomy" id="42251"/>
    <lineage>
        <taxon>Eukaryota</taxon>
        <taxon>Fungi</taxon>
        <taxon>Dikarya</taxon>
        <taxon>Ascomycota</taxon>
        <taxon>Pezizomycotina</taxon>
        <taxon>Pezizomycetes</taxon>
        <taxon>Pezizales</taxon>
        <taxon>Tuberaceae</taxon>
        <taxon>Tuber</taxon>
    </lineage>
</organism>
<evidence type="ECO:0000313" key="2">
    <source>
        <dbReference type="Proteomes" id="UP000244722"/>
    </source>
</evidence>
<feature type="non-terminal residue" evidence="1">
    <location>
        <position position="1"/>
    </location>
</feature>
<accession>A0A2T7A4C1</accession>
<dbReference type="EMBL" id="NESQ01000025">
    <property type="protein sequence ID" value="PUU82597.1"/>
    <property type="molecule type" value="Genomic_DNA"/>
</dbReference>